<evidence type="ECO:0000256" key="1">
    <source>
        <dbReference type="ARBA" id="ARBA00022676"/>
    </source>
</evidence>
<protein>
    <recommendedName>
        <fullName evidence="5">Nucleotide-diphospho-sugar transferase domain-containing protein</fullName>
    </recommendedName>
</protein>
<dbReference type="GO" id="GO:0006487">
    <property type="term" value="P:protein N-linked glycosylation"/>
    <property type="evidence" value="ECO:0007669"/>
    <property type="project" value="TreeGrafter"/>
</dbReference>
<evidence type="ECO:0000313" key="4">
    <source>
        <dbReference type="EMBL" id="QHT21394.1"/>
    </source>
</evidence>
<evidence type="ECO:0000256" key="3">
    <source>
        <dbReference type="SAM" id="Phobius"/>
    </source>
</evidence>
<dbReference type="GO" id="GO:0016757">
    <property type="term" value="F:glycosyltransferase activity"/>
    <property type="evidence" value="ECO:0007669"/>
    <property type="project" value="UniProtKB-KW"/>
</dbReference>
<keyword evidence="3" id="KW-0812">Transmembrane</keyword>
<organism evidence="4">
    <name type="scientific">viral metagenome</name>
    <dbReference type="NCBI Taxonomy" id="1070528"/>
    <lineage>
        <taxon>unclassified sequences</taxon>
        <taxon>metagenomes</taxon>
        <taxon>organismal metagenomes</taxon>
    </lineage>
</organism>
<dbReference type="EMBL" id="MN739691">
    <property type="protein sequence ID" value="QHT21394.1"/>
    <property type="molecule type" value="Genomic_DNA"/>
</dbReference>
<feature type="transmembrane region" description="Helical" evidence="3">
    <location>
        <begin position="225"/>
        <end position="244"/>
    </location>
</feature>
<evidence type="ECO:0008006" key="5">
    <source>
        <dbReference type="Google" id="ProtNLM"/>
    </source>
</evidence>
<reference evidence="4" key="1">
    <citation type="journal article" date="2020" name="Nature">
        <title>Giant virus diversity and host interactions through global metagenomics.</title>
        <authorList>
            <person name="Schulz F."/>
            <person name="Roux S."/>
            <person name="Paez-Espino D."/>
            <person name="Jungbluth S."/>
            <person name="Walsh D.A."/>
            <person name="Denef V.J."/>
            <person name="McMahon K.D."/>
            <person name="Konstantinidis K.T."/>
            <person name="Eloe-Fadrosh E.A."/>
            <person name="Kyrpides N.C."/>
            <person name="Woyke T."/>
        </authorList>
    </citation>
    <scope>NUCLEOTIDE SEQUENCE</scope>
    <source>
        <strain evidence="4">GVMAG-M-3300023174-92</strain>
    </source>
</reference>
<evidence type="ECO:0000256" key="2">
    <source>
        <dbReference type="ARBA" id="ARBA00022679"/>
    </source>
</evidence>
<dbReference type="GO" id="GO:0000139">
    <property type="term" value="C:Golgi membrane"/>
    <property type="evidence" value="ECO:0007669"/>
    <property type="project" value="TreeGrafter"/>
</dbReference>
<keyword evidence="2" id="KW-0808">Transferase</keyword>
<dbReference type="AlphaFoldDB" id="A0A6C0DXE8"/>
<sequence length="276" mass="32954">MRIVLLQIEDRKTYILHQFMNHNKEICNENEIEYIFMETTTFNVPPYWAKIFEIKKIFNEKPDVLYVMWLDSDAFFITRQNKSLQHLLKTNESYSMIISNDMPPWNHVDFNAGSFIVKNDRYGNEIIDKWISLYNPENWKYADSKWTTDSVWAGNEYEQGSFVTHILNDDYYKPHILQLSYEVLNCPNCDNDNTLTVHLAGHYKEDVDIVSKCIRTITRVEGFDYFHSFNIKLPFMLILLNILAFLQFKKMKYSNLITWIIMGNCFILWVTVSYYG</sequence>
<accession>A0A6C0DXE8</accession>
<feature type="transmembrane region" description="Helical" evidence="3">
    <location>
        <begin position="256"/>
        <end position="275"/>
    </location>
</feature>
<dbReference type="Gene3D" id="3.90.550.10">
    <property type="entry name" value="Spore Coat Polysaccharide Biosynthesis Protein SpsA, Chain A"/>
    <property type="match status" value="1"/>
</dbReference>
<dbReference type="Pfam" id="PF05637">
    <property type="entry name" value="Glyco_transf_34"/>
    <property type="match status" value="1"/>
</dbReference>
<dbReference type="InterPro" id="IPR008630">
    <property type="entry name" value="Glyco_trans_34"/>
</dbReference>
<name>A0A6C0DXE8_9ZZZZ</name>
<keyword evidence="3" id="KW-1133">Transmembrane helix</keyword>
<dbReference type="InterPro" id="IPR029044">
    <property type="entry name" value="Nucleotide-diphossugar_trans"/>
</dbReference>
<keyword evidence="1" id="KW-0328">Glycosyltransferase</keyword>
<keyword evidence="3" id="KW-0472">Membrane</keyword>
<dbReference type="PANTHER" id="PTHR31306">
    <property type="entry name" value="ALPHA-1,6-MANNOSYLTRANSFERASE MNN11-RELATED"/>
    <property type="match status" value="1"/>
</dbReference>
<proteinExistence type="predicted"/>
<dbReference type="PANTHER" id="PTHR31306:SF4">
    <property type="entry name" value="ALPHA-1,2-GALACTOSYLTRANSFERASE"/>
    <property type="match status" value="1"/>
</dbReference>